<feature type="short sequence motif" description="Histidine triad motif" evidence="2 3">
    <location>
        <begin position="118"/>
        <end position="122"/>
    </location>
</feature>
<dbReference type="GO" id="GO:0009117">
    <property type="term" value="P:nucleotide metabolic process"/>
    <property type="evidence" value="ECO:0007669"/>
    <property type="project" value="TreeGrafter"/>
</dbReference>
<reference evidence="5 6" key="1">
    <citation type="submission" date="2018-06" db="EMBL/GenBank/DDBJ databases">
        <title>Genomic Encyclopedia of Type Strains, Phase III (KMG-III): the genomes of soil and plant-associated and newly described type strains.</title>
        <authorList>
            <person name="Whitman W."/>
        </authorList>
    </citation>
    <scope>NUCLEOTIDE SEQUENCE [LARGE SCALE GENOMIC DNA]</scope>
    <source>
        <strain evidence="5 6">CGMCC 4.7090</strain>
    </source>
</reference>
<feature type="domain" description="HIT" evidence="4">
    <location>
        <begin position="25"/>
        <end position="133"/>
    </location>
</feature>
<evidence type="ECO:0000256" key="2">
    <source>
        <dbReference type="PIRSR" id="PIRSR601310-3"/>
    </source>
</evidence>
<comment type="caution">
    <text evidence="5">The sequence shown here is derived from an EMBL/GenBank/DDBJ whole genome shotgun (WGS) entry which is preliminary data.</text>
</comment>
<dbReference type="PROSITE" id="PS51084">
    <property type="entry name" value="HIT_2"/>
    <property type="match status" value="1"/>
</dbReference>
<dbReference type="GO" id="GO:0003824">
    <property type="term" value="F:catalytic activity"/>
    <property type="evidence" value="ECO:0007669"/>
    <property type="project" value="InterPro"/>
</dbReference>
<dbReference type="InterPro" id="IPR011146">
    <property type="entry name" value="HIT-like"/>
</dbReference>
<dbReference type="Pfam" id="PF01230">
    <property type="entry name" value="HIT"/>
    <property type="match status" value="1"/>
</dbReference>
<dbReference type="CDD" id="cd01277">
    <property type="entry name" value="HINT_subgroup"/>
    <property type="match status" value="1"/>
</dbReference>
<name>A0A327YZG2_9ACTN</name>
<dbReference type="SUPFAM" id="SSF54197">
    <property type="entry name" value="HIT-like"/>
    <property type="match status" value="1"/>
</dbReference>
<keyword evidence="6" id="KW-1185">Reference proteome</keyword>
<evidence type="ECO:0000256" key="1">
    <source>
        <dbReference type="PIRSR" id="PIRSR601310-1"/>
    </source>
</evidence>
<dbReference type="InterPro" id="IPR039384">
    <property type="entry name" value="HINT"/>
</dbReference>
<dbReference type="Proteomes" id="UP000249341">
    <property type="component" value="Unassembled WGS sequence"/>
</dbReference>
<evidence type="ECO:0000259" key="4">
    <source>
        <dbReference type="PROSITE" id="PS51084"/>
    </source>
</evidence>
<dbReference type="AlphaFoldDB" id="A0A327YZG2"/>
<evidence type="ECO:0000256" key="3">
    <source>
        <dbReference type="PROSITE-ProRule" id="PRU00464"/>
    </source>
</evidence>
<dbReference type="InterPro" id="IPR001310">
    <property type="entry name" value="Histidine_triad_HIT"/>
</dbReference>
<organism evidence="5 6">
    <name type="scientific">Actinoplanes lutulentus</name>
    <dbReference type="NCBI Taxonomy" id="1287878"/>
    <lineage>
        <taxon>Bacteria</taxon>
        <taxon>Bacillati</taxon>
        <taxon>Actinomycetota</taxon>
        <taxon>Actinomycetes</taxon>
        <taxon>Micromonosporales</taxon>
        <taxon>Micromonosporaceae</taxon>
        <taxon>Actinoplanes</taxon>
    </lineage>
</organism>
<dbReference type="PANTHER" id="PTHR46648:SF1">
    <property type="entry name" value="ADENOSINE 5'-MONOPHOSPHORAMIDASE HNT1"/>
    <property type="match status" value="1"/>
</dbReference>
<dbReference type="InterPro" id="IPR036265">
    <property type="entry name" value="HIT-like_sf"/>
</dbReference>
<dbReference type="Gene3D" id="3.30.428.10">
    <property type="entry name" value="HIT-like"/>
    <property type="match status" value="1"/>
</dbReference>
<proteinExistence type="predicted"/>
<feature type="active site" description="Tele-AMP-histidine intermediate" evidence="1">
    <location>
        <position position="120"/>
    </location>
</feature>
<protein>
    <submittedName>
        <fullName evidence="5">Histidine triad (HIT) family protein</fullName>
    </submittedName>
</protein>
<dbReference type="PANTHER" id="PTHR46648">
    <property type="entry name" value="HIT FAMILY PROTEIN 1"/>
    <property type="match status" value="1"/>
</dbReference>
<gene>
    <name evidence="5" type="ORF">B0I29_12424</name>
</gene>
<evidence type="ECO:0000313" key="6">
    <source>
        <dbReference type="Proteomes" id="UP000249341"/>
    </source>
</evidence>
<evidence type="ECO:0000313" key="5">
    <source>
        <dbReference type="EMBL" id="RAK27137.1"/>
    </source>
</evidence>
<dbReference type="EMBL" id="QLMJ01000024">
    <property type="protein sequence ID" value="RAK27137.1"/>
    <property type="molecule type" value="Genomic_DNA"/>
</dbReference>
<sequence>MVRVLSHGSDGHTRKVTDNDQLGCPFCRIVRGEDPGAREVFQNEHVVAFLPLEPATPGHTLVVPRGHVPDLWSLDGDVAAHLARATLRLSEAVRRATDPEGLNIIQSNGKAAAQTVFHLHVHIVPRWTDDRMGPIWPAARRAPETDDVWQAVRRECLAVGER</sequence>
<accession>A0A327YZG2</accession>